<keyword evidence="2" id="KW-1185">Reference proteome</keyword>
<name>A0A0C9ZJN4_9AGAM</name>
<evidence type="ECO:0000313" key="2">
    <source>
        <dbReference type="Proteomes" id="UP000054018"/>
    </source>
</evidence>
<evidence type="ECO:0000313" key="1">
    <source>
        <dbReference type="EMBL" id="KIK20163.1"/>
    </source>
</evidence>
<organism evidence="1 2">
    <name type="scientific">Pisolithus microcarpus 441</name>
    <dbReference type="NCBI Taxonomy" id="765257"/>
    <lineage>
        <taxon>Eukaryota</taxon>
        <taxon>Fungi</taxon>
        <taxon>Dikarya</taxon>
        <taxon>Basidiomycota</taxon>
        <taxon>Agaricomycotina</taxon>
        <taxon>Agaricomycetes</taxon>
        <taxon>Agaricomycetidae</taxon>
        <taxon>Boletales</taxon>
        <taxon>Sclerodermatineae</taxon>
        <taxon>Pisolithaceae</taxon>
        <taxon>Pisolithus</taxon>
    </lineage>
</organism>
<sequence length="86" mass="9860">MSIMSIIPRMYTSFACPICPCYFSPLSFLGHQLPQFCYGEGYSCPCRPSRCFRAFPSVFENLGMHYIRVQCVVQAKLAVRFQFGVK</sequence>
<proteinExistence type="predicted"/>
<dbReference type="AlphaFoldDB" id="A0A0C9ZJN4"/>
<dbReference type="HOGENOM" id="CLU_2498727_0_0_1"/>
<reference evidence="1 2" key="1">
    <citation type="submission" date="2014-04" db="EMBL/GenBank/DDBJ databases">
        <authorList>
            <consortium name="DOE Joint Genome Institute"/>
            <person name="Kuo A."/>
            <person name="Kohler A."/>
            <person name="Costa M.D."/>
            <person name="Nagy L.G."/>
            <person name="Floudas D."/>
            <person name="Copeland A."/>
            <person name="Barry K.W."/>
            <person name="Cichocki N."/>
            <person name="Veneault-Fourrey C."/>
            <person name="LaButti K."/>
            <person name="Lindquist E.A."/>
            <person name="Lipzen A."/>
            <person name="Lundell T."/>
            <person name="Morin E."/>
            <person name="Murat C."/>
            <person name="Sun H."/>
            <person name="Tunlid A."/>
            <person name="Henrissat B."/>
            <person name="Grigoriev I.V."/>
            <person name="Hibbett D.S."/>
            <person name="Martin F."/>
            <person name="Nordberg H.P."/>
            <person name="Cantor M.N."/>
            <person name="Hua S.X."/>
        </authorList>
    </citation>
    <scope>NUCLEOTIDE SEQUENCE [LARGE SCALE GENOMIC DNA]</scope>
    <source>
        <strain evidence="1 2">441</strain>
    </source>
</reference>
<protein>
    <submittedName>
        <fullName evidence="1">Uncharacterized protein</fullName>
    </submittedName>
</protein>
<gene>
    <name evidence="1" type="ORF">PISMIDRAFT_599875</name>
</gene>
<accession>A0A0C9ZJN4</accession>
<dbReference type="Proteomes" id="UP000054018">
    <property type="component" value="Unassembled WGS sequence"/>
</dbReference>
<reference evidence="2" key="2">
    <citation type="submission" date="2015-01" db="EMBL/GenBank/DDBJ databases">
        <title>Evolutionary Origins and Diversification of the Mycorrhizal Mutualists.</title>
        <authorList>
            <consortium name="DOE Joint Genome Institute"/>
            <consortium name="Mycorrhizal Genomics Consortium"/>
            <person name="Kohler A."/>
            <person name="Kuo A."/>
            <person name="Nagy L.G."/>
            <person name="Floudas D."/>
            <person name="Copeland A."/>
            <person name="Barry K.W."/>
            <person name="Cichocki N."/>
            <person name="Veneault-Fourrey C."/>
            <person name="LaButti K."/>
            <person name="Lindquist E.A."/>
            <person name="Lipzen A."/>
            <person name="Lundell T."/>
            <person name="Morin E."/>
            <person name="Murat C."/>
            <person name="Riley R."/>
            <person name="Ohm R."/>
            <person name="Sun H."/>
            <person name="Tunlid A."/>
            <person name="Henrissat B."/>
            <person name="Grigoriev I.V."/>
            <person name="Hibbett D.S."/>
            <person name="Martin F."/>
        </authorList>
    </citation>
    <scope>NUCLEOTIDE SEQUENCE [LARGE SCALE GENOMIC DNA]</scope>
    <source>
        <strain evidence="2">441</strain>
    </source>
</reference>
<dbReference type="EMBL" id="KN833771">
    <property type="protein sequence ID" value="KIK20163.1"/>
    <property type="molecule type" value="Genomic_DNA"/>
</dbReference>